<dbReference type="InterPro" id="IPR037079">
    <property type="entry name" value="AF2212/PG0164-like_sf"/>
</dbReference>
<comment type="caution">
    <text evidence="1">The sequence shown here is derived from an EMBL/GenBank/DDBJ whole genome shotgun (WGS) entry which is preliminary data.</text>
</comment>
<dbReference type="SUPFAM" id="SSF141694">
    <property type="entry name" value="AF2212/PG0164-like"/>
    <property type="match status" value="1"/>
</dbReference>
<sequence length="164" mass="18170">MPDSPAVTFRAVLEHGGPSFMPTQIIVVPETVRETLGKKAKRVLMTIGRHTERLGLLPLEGGGRYLMLRKSLCKELGIEIGQELSITLTPDPDPDRVDLPDELLEALAAWPEAQAAYEPLNGAMKRAMVRQIEEAKTPDTRARRAVQMVEKLARGGHPFRTIQP</sequence>
<dbReference type="Gene3D" id="2.40.30.100">
    <property type="entry name" value="AF2212/PG0164-like"/>
    <property type="match status" value="1"/>
</dbReference>
<dbReference type="EMBL" id="JAUQSY010000005">
    <property type="protein sequence ID" value="MDO7874931.1"/>
    <property type="molecule type" value="Genomic_DNA"/>
</dbReference>
<keyword evidence="2" id="KW-1185">Reference proteome</keyword>
<protein>
    <submittedName>
        <fullName evidence="1">YdeI/OmpD-associated family protein</fullName>
    </submittedName>
</protein>
<dbReference type="Proteomes" id="UP001176429">
    <property type="component" value="Unassembled WGS sequence"/>
</dbReference>
<gene>
    <name evidence="1" type="ORF">Q5H93_09325</name>
</gene>
<dbReference type="RefSeq" id="WP_305006246.1">
    <property type="nucleotide sequence ID" value="NZ_JAUQSY010000005.1"/>
</dbReference>
<proteinExistence type="predicted"/>
<organism evidence="1 2">
    <name type="scientific">Hymenobacter aranciens</name>
    <dbReference type="NCBI Taxonomy" id="3063996"/>
    <lineage>
        <taxon>Bacteria</taxon>
        <taxon>Pseudomonadati</taxon>
        <taxon>Bacteroidota</taxon>
        <taxon>Cytophagia</taxon>
        <taxon>Cytophagales</taxon>
        <taxon>Hymenobacteraceae</taxon>
        <taxon>Hymenobacter</taxon>
    </lineage>
</organism>
<dbReference type="Pfam" id="PF08922">
    <property type="entry name" value="DUF1905"/>
    <property type="match status" value="1"/>
</dbReference>
<evidence type="ECO:0000313" key="2">
    <source>
        <dbReference type="Proteomes" id="UP001176429"/>
    </source>
</evidence>
<name>A0ABT9BE18_9BACT</name>
<dbReference type="Pfam" id="PF13376">
    <property type="entry name" value="OmdA"/>
    <property type="match status" value="1"/>
</dbReference>
<dbReference type="InterPro" id="IPR015018">
    <property type="entry name" value="DUF1905"/>
</dbReference>
<evidence type="ECO:0000313" key="1">
    <source>
        <dbReference type="EMBL" id="MDO7874931.1"/>
    </source>
</evidence>
<accession>A0ABT9BE18</accession>
<reference evidence="1" key="1">
    <citation type="submission" date="2023-07" db="EMBL/GenBank/DDBJ databases">
        <authorList>
            <person name="Kim M.K."/>
        </authorList>
    </citation>
    <scope>NUCLEOTIDE SEQUENCE</scope>
    <source>
        <strain evidence="1">ASUV-10-1</strain>
    </source>
</reference>